<evidence type="ECO:0000256" key="1">
    <source>
        <dbReference type="ARBA" id="ARBA00022741"/>
    </source>
</evidence>
<keyword evidence="5" id="KW-1185">Reference proteome</keyword>
<organism evidence="4 5">
    <name type="scientific">Pollutimonas thiosulfatoxidans</name>
    <dbReference type="NCBI Taxonomy" id="2028345"/>
    <lineage>
        <taxon>Bacteria</taxon>
        <taxon>Pseudomonadati</taxon>
        <taxon>Pseudomonadota</taxon>
        <taxon>Betaproteobacteria</taxon>
        <taxon>Burkholderiales</taxon>
        <taxon>Alcaligenaceae</taxon>
        <taxon>Pollutimonas</taxon>
    </lineage>
</organism>
<keyword evidence="1" id="KW-0547">Nucleotide-binding</keyword>
<comment type="similarity">
    <text evidence="2">Belongs to the MoaD family.</text>
</comment>
<dbReference type="InterPro" id="IPR003749">
    <property type="entry name" value="ThiS/MoaD-like"/>
</dbReference>
<dbReference type="SUPFAM" id="SSF54285">
    <property type="entry name" value="MoaD/ThiS"/>
    <property type="match status" value="1"/>
</dbReference>
<dbReference type="InterPro" id="IPR016155">
    <property type="entry name" value="Mopterin_synth/thiamin_S_b"/>
</dbReference>
<sequence>MNGATTIKVRYFAQVAELTQVREEDWPLPQAISGTQWLAALAQRYPQLGSVSRLKLAINQFHVAQDTVIQPGDEVAVFEPVTGG</sequence>
<name>A0A410G892_9BURK</name>
<dbReference type="KEGG" id="pus:CKA81_00720"/>
<proteinExistence type="inferred from homology"/>
<dbReference type="PANTHER" id="PTHR33359">
    <property type="entry name" value="MOLYBDOPTERIN SYNTHASE SULFUR CARRIER SUBUNIT"/>
    <property type="match status" value="1"/>
</dbReference>
<dbReference type="Proteomes" id="UP000283474">
    <property type="component" value="Chromosome"/>
</dbReference>
<evidence type="ECO:0000313" key="5">
    <source>
        <dbReference type="Proteomes" id="UP000283474"/>
    </source>
</evidence>
<dbReference type="RefSeq" id="WP_128353581.1">
    <property type="nucleotide sequence ID" value="NZ_CP022987.1"/>
</dbReference>
<gene>
    <name evidence="4" type="ORF">CKA81_00720</name>
</gene>
<dbReference type="EMBL" id="CP022987">
    <property type="protein sequence ID" value="QAA92532.1"/>
    <property type="molecule type" value="Genomic_DNA"/>
</dbReference>
<evidence type="ECO:0000256" key="3">
    <source>
        <dbReference type="ARBA" id="ARBA00024247"/>
    </source>
</evidence>
<evidence type="ECO:0000313" key="4">
    <source>
        <dbReference type="EMBL" id="QAA92532.1"/>
    </source>
</evidence>
<dbReference type="UniPathway" id="UPA00344"/>
<protein>
    <recommendedName>
        <fullName evidence="3">Molybdopterin synthase sulfur carrier subunit</fullName>
    </recommendedName>
</protein>
<accession>A0A410G892</accession>
<dbReference type="Gene3D" id="3.10.20.30">
    <property type="match status" value="1"/>
</dbReference>
<dbReference type="PANTHER" id="PTHR33359:SF1">
    <property type="entry name" value="MOLYBDOPTERIN SYNTHASE SULFUR CARRIER SUBUNIT"/>
    <property type="match status" value="1"/>
</dbReference>
<evidence type="ECO:0000256" key="2">
    <source>
        <dbReference type="ARBA" id="ARBA00024200"/>
    </source>
</evidence>
<dbReference type="CDD" id="cd00754">
    <property type="entry name" value="Ubl_MoaD"/>
    <property type="match status" value="1"/>
</dbReference>
<dbReference type="OrthoDB" id="9801945at2"/>
<dbReference type="GO" id="GO:1990133">
    <property type="term" value="C:molybdopterin adenylyltransferase complex"/>
    <property type="evidence" value="ECO:0007669"/>
    <property type="project" value="TreeGrafter"/>
</dbReference>
<dbReference type="AlphaFoldDB" id="A0A410G892"/>
<dbReference type="InterPro" id="IPR012675">
    <property type="entry name" value="Beta-grasp_dom_sf"/>
</dbReference>
<dbReference type="GO" id="GO:0000166">
    <property type="term" value="F:nucleotide binding"/>
    <property type="evidence" value="ECO:0007669"/>
    <property type="project" value="UniProtKB-KW"/>
</dbReference>
<dbReference type="Pfam" id="PF02597">
    <property type="entry name" value="ThiS"/>
    <property type="match status" value="1"/>
</dbReference>
<reference evidence="4 5" key="1">
    <citation type="submission" date="2017-08" db="EMBL/GenBank/DDBJ databases">
        <authorList>
            <person name="Park S.-J."/>
            <person name="Kim H."/>
        </authorList>
    </citation>
    <scope>NUCLEOTIDE SEQUENCE [LARGE SCALE GENOMIC DNA]</scope>
    <source>
        <strain evidence="5">ye3</strain>
    </source>
</reference>
<dbReference type="GO" id="GO:0006777">
    <property type="term" value="P:Mo-molybdopterin cofactor biosynthetic process"/>
    <property type="evidence" value="ECO:0007669"/>
    <property type="project" value="InterPro"/>
</dbReference>
<dbReference type="InterPro" id="IPR044672">
    <property type="entry name" value="MOCS2A"/>
</dbReference>